<evidence type="ECO:0000256" key="3">
    <source>
        <dbReference type="ARBA" id="ARBA00022729"/>
    </source>
</evidence>
<keyword evidence="2" id="KW-0964">Secreted</keyword>
<comment type="subcellular location">
    <subcellularLocation>
        <location evidence="1">Secreted</location>
    </subcellularLocation>
</comment>
<accession>K1SHG3</accession>
<feature type="domain" description="Carbohydrate-binding module family 96" evidence="4">
    <location>
        <begin position="7"/>
        <end position="116"/>
    </location>
</feature>
<evidence type="ECO:0000256" key="1">
    <source>
        <dbReference type="ARBA" id="ARBA00004613"/>
    </source>
</evidence>
<keyword evidence="3" id="KW-0732">Signal</keyword>
<proteinExistence type="predicted"/>
<evidence type="ECO:0000259" key="4">
    <source>
        <dbReference type="Pfam" id="PF24517"/>
    </source>
</evidence>
<dbReference type="NCBIfam" id="NF033679">
    <property type="entry name" value="DNRLRE_dom"/>
    <property type="match status" value="1"/>
</dbReference>
<evidence type="ECO:0000313" key="5">
    <source>
        <dbReference type="EMBL" id="EKC57008.1"/>
    </source>
</evidence>
<organism evidence="5">
    <name type="scientific">human gut metagenome</name>
    <dbReference type="NCBI Taxonomy" id="408170"/>
    <lineage>
        <taxon>unclassified sequences</taxon>
        <taxon>metagenomes</taxon>
        <taxon>organismal metagenomes</taxon>
    </lineage>
</organism>
<dbReference type="InterPro" id="IPR055372">
    <property type="entry name" value="CBM96"/>
</dbReference>
<sequence>MISTLSGGYESQVYIKFPNLNDKIRGKKIDFGYVNITTINVSGKPDINVYQVMEDWDYNKVTWATKPSIGEEKLGKTSGNYVADTMFTVWMTNWLRKIASGEINDSFGIALYNDNKEPTNLVTSYGFSAEDITKRPLFIIQYIDPIDTGTVYDGSFQINSEYDDNDNSIKLQWDNTIEDIDRYEVYKRAGNSNKFEIIGATIGTKYSLSLDGTEETMDIRVMAVKDGVSLNVATDDTN</sequence>
<evidence type="ECO:0000256" key="2">
    <source>
        <dbReference type="ARBA" id="ARBA00022525"/>
    </source>
</evidence>
<dbReference type="Pfam" id="PF24517">
    <property type="entry name" value="CBM96"/>
    <property type="match status" value="1"/>
</dbReference>
<dbReference type="GO" id="GO:0005576">
    <property type="term" value="C:extracellular region"/>
    <property type="evidence" value="ECO:0007669"/>
    <property type="project" value="UniProtKB-SubCell"/>
</dbReference>
<protein>
    <recommendedName>
        <fullName evidence="4">Carbohydrate-binding module family 96 domain-containing protein</fullName>
    </recommendedName>
</protein>
<dbReference type="InterPro" id="IPR013783">
    <property type="entry name" value="Ig-like_fold"/>
</dbReference>
<dbReference type="AlphaFoldDB" id="K1SHG3"/>
<reference evidence="5" key="1">
    <citation type="journal article" date="2013" name="Environ. Microbiol.">
        <title>Microbiota from the distal guts of lean and obese adolescents exhibit partial functional redundancy besides clear differences in community structure.</title>
        <authorList>
            <person name="Ferrer M."/>
            <person name="Ruiz A."/>
            <person name="Lanza F."/>
            <person name="Haange S.B."/>
            <person name="Oberbach A."/>
            <person name="Till H."/>
            <person name="Bargiela R."/>
            <person name="Campoy C."/>
            <person name="Segura M.T."/>
            <person name="Richter M."/>
            <person name="von Bergen M."/>
            <person name="Seifert J."/>
            <person name="Suarez A."/>
        </authorList>
    </citation>
    <scope>NUCLEOTIDE SEQUENCE</scope>
</reference>
<dbReference type="Gene3D" id="2.60.40.10">
    <property type="entry name" value="Immunoglobulins"/>
    <property type="match status" value="1"/>
</dbReference>
<comment type="caution">
    <text evidence="5">The sequence shown here is derived from an EMBL/GenBank/DDBJ whole genome shotgun (WGS) entry which is preliminary data.</text>
</comment>
<name>K1SHG3_9ZZZZ</name>
<dbReference type="EMBL" id="AJWY01009910">
    <property type="protein sequence ID" value="EKC57008.1"/>
    <property type="molecule type" value="Genomic_DNA"/>
</dbReference>
<feature type="non-terminal residue" evidence="5">
    <location>
        <position position="238"/>
    </location>
</feature>
<gene>
    <name evidence="5" type="ORF">LEA_14555</name>
</gene>